<dbReference type="SMART" id="SM00872">
    <property type="entry name" value="Alpha-mann_mid"/>
    <property type="match status" value="1"/>
</dbReference>
<dbReference type="RefSeq" id="WP_227615407.1">
    <property type="nucleotide sequence ID" value="NZ_JAJEPR010000017.1"/>
</dbReference>
<evidence type="ECO:0000313" key="6">
    <source>
        <dbReference type="EMBL" id="MCC2190283.1"/>
    </source>
</evidence>
<accession>A0AAE3DTK6</accession>
<dbReference type="InterPro" id="IPR000602">
    <property type="entry name" value="Glyco_hydro_38_N"/>
</dbReference>
<dbReference type="EMBL" id="JAJEPR010000017">
    <property type="protein sequence ID" value="MCC2190283.1"/>
    <property type="molecule type" value="Genomic_DNA"/>
</dbReference>
<keyword evidence="7" id="KW-1185">Reference proteome</keyword>
<dbReference type="Gene3D" id="2.70.98.30">
    <property type="entry name" value="Golgi alpha-mannosidase II, domain 4"/>
    <property type="match status" value="1"/>
</dbReference>
<keyword evidence="2" id="KW-0479">Metal-binding</keyword>
<organism evidence="6 7">
    <name type="scientific">Fusicatenibacter faecihominis</name>
    <dbReference type="NCBI Taxonomy" id="2881276"/>
    <lineage>
        <taxon>Bacteria</taxon>
        <taxon>Bacillati</taxon>
        <taxon>Bacillota</taxon>
        <taxon>Clostridia</taxon>
        <taxon>Lachnospirales</taxon>
        <taxon>Lachnospiraceae</taxon>
        <taxon>Fusicatenibacter</taxon>
    </lineage>
</organism>
<evidence type="ECO:0000256" key="1">
    <source>
        <dbReference type="ARBA" id="ARBA00009792"/>
    </source>
</evidence>
<dbReference type="GO" id="GO:0030246">
    <property type="term" value="F:carbohydrate binding"/>
    <property type="evidence" value="ECO:0007669"/>
    <property type="project" value="InterPro"/>
</dbReference>
<proteinExistence type="inferred from homology"/>
<comment type="similarity">
    <text evidence="1">Belongs to the glycosyl hydrolase 38 family.</text>
</comment>
<dbReference type="PANTHER" id="PTHR46017:SF1">
    <property type="entry name" value="ALPHA-MANNOSIDASE 2C1"/>
    <property type="match status" value="1"/>
</dbReference>
<dbReference type="GO" id="GO:0006013">
    <property type="term" value="P:mannose metabolic process"/>
    <property type="evidence" value="ECO:0007669"/>
    <property type="project" value="InterPro"/>
</dbReference>
<dbReference type="Gene3D" id="1.20.1270.50">
    <property type="entry name" value="Glycoside hydrolase family 38, central domain"/>
    <property type="match status" value="1"/>
</dbReference>
<reference evidence="6 7" key="1">
    <citation type="submission" date="2021-10" db="EMBL/GenBank/DDBJ databases">
        <title>Anaerobic single-cell dispensing facilitates the cultivation of human gut bacteria.</title>
        <authorList>
            <person name="Afrizal A."/>
        </authorList>
    </citation>
    <scope>NUCLEOTIDE SEQUENCE [LARGE SCALE GENOMIC DNA]</scope>
    <source>
        <strain evidence="6 7">CLA-AA-H277</strain>
    </source>
</reference>
<dbReference type="Pfam" id="PF01074">
    <property type="entry name" value="Glyco_hydro_38N"/>
    <property type="match status" value="1"/>
</dbReference>
<evidence type="ECO:0000259" key="5">
    <source>
        <dbReference type="SMART" id="SM00872"/>
    </source>
</evidence>
<dbReference type="InterPro" id="IPR011682">
    <property type="entry name" value="Glyco_hydro_38_C"/>
</dbReference>
<dbReference type="GO" id="GO:0046872">
    <property type="term" value="F:metal ion binding"/>
    <property type="evidence" value="ECO:0007669"/>
    <property type="project" value="UniProtKB-KW"/>
</dbReference>
<keyword evidence="4" id="KW-0326">Glycosidase</keyword>
<dbReference type="InterPro" id="IPR011013">
    <property type="entry name" value="Gal_mutarotase_sf_dom"/>
</dbReference>
<evidence type="ECO:0000256" key="3">
    <source>
        <dbReference type="ARBA" id="ARBA00022801"/>
    </source>
</evidence>
<feature type="domain" description="Glycoside hydrolase family 38 central" evidence="5">
    <location>
        <begin position="270"/>
        <end position="345"/>
    </location>
</feature>
<comment type="caution">
    <text evidence="6">The sequence shown here is derived from an EMBL/GenBank/DDBJ whole genome shotgun (WGS) entry which is preliminary data.</text>
</comment>
<dbReference type="PANTHER" id="PTHR46017">
    <property type="entry name" value="ALPHA-MANNOSIDASE 2C1"/>
    <property type="match status" value="1"/>
</dbReference>
<dbReference type="GO" id="GO:0004559">
    <property type="term" value="F:alpha-mannosidase activity"/>
    <property type="evidence" value="ECO:0007669"/>
    <property type="project" value="InterPro"/>
</dbReference>
<dbReference type="InterPro" id="IPR011330">
    <property type="entry name" value="Glyco_hydro/deAcase_b/a-brl"/>
</dbReference>
<name>A0AAE3DTK6_9FIRM</name>
<dbReference type="AlphaFoldDB" id="A0AAE3DTK6"/>
<dbReference type="SUPFAM" id="SSF88688">
    <property type="entry name" value="Families 57/38 glycoside transferase middle domain"/>
    <property type="match status" value="1"/>
</dbReference>
<evidence type="ECO:0000256" key="2">
    <source>
        <dbReference type="ARBA" id="ARBA00022723"/>
    </source>
</evidence>
<dbReference type="InterPro" id="IPR015341">
    <property type="entry name" value="Glyco_hydro_38_cen"/>
</dbReference>
<evidence type="ECO:0000256" key="4">
    <source>
        <dbReference type="ARBA" id="ARBA00023295"/>
    </source>
</evidence>
<dbReference type="Pfam" id="PF07748">
    <property type="entry name" value="Glyco_hydro_38C"/>
    <property type="match status" value="1"/>
</dbReference>
<dbReference type="InterPro" id="IPR027291">
    <property type="entry name" value="Glyco_hydro_38_N_sf"/>
</dbReference>
<keyword evidence="3" id="KW-0378">Hydrolase</keyword>
<dbReference type="InterPro" id="IPR037094">
    <property type="entry name" value="Glyco_hydro_38_cen_sf"/>
</dbReference>
<protein>
    <submittedName>
        <fullName evidence="6">Alpha-mannosidase</fullName>
    </submittedName>
</protein>
<dbReference type="Gene3D" id="3.20.110.10">
    <property type="entry name" value="Glycoside hydrolase 38, N terminal domain"/>
    <property type="match status" value="1"/>
</dbReference>
<dbReference type="Pfam" id="PF09261">
    <property type="entry name" value="Alpha-mann_mid"/>
    <property type="match status" value="1"/>
</dbReference>
<dbReference type="SUPFAM" id="SSF74650">
    <property type="entry name" value="Galactose mutarotase-like"/>
    <property type="match status" value="1"/>
</dbReference>
<dbReference type="GO" id="GO:0009313">
    <property type="term" value="P:oligosaccharide catabolic process"/>
    <property type="evidence" value="ECO:0007669"/>
    <property type="project" value="TreeGrafter"/>
</dbReference>
<dbReference type="SUPFAM" id="SSF88713">
    <property type="entry name" value="Glycoside hydrolase/deacetylase"/>
    <property type="match status" value="1"/>
</dbReference>
<evidence type="ECO:0000313" key="7">
    <source>
        <dbReference type="Proteomes" id="UP001197875"/>
    </source>
</evidence>
<dbReference type="InterPro" id="IPR028995">
    <property type="entry name" value="Glyco_hydro_57/38_cen_sf"/>
</dbReference>
<dbReference type="Proteomes" id="UP001197875">
    <property type="component" value="Unassembled WGS sequence"/>
</dbReference>
<sequence>MEKKTLYLICNAHLDPVWLWNMEEGISAALSTFHTAADFCENYDGFVFNHNEALLYQWIEEYDLPLFERIQKLVKAGKWHIMGGWYLQPDCNMPSGESFVRQIRSGQEYFREKFGVTPKTAINFDPFGHSRGLVQILKKAGYHSYLFGRPSEGDCPLGGDDIIWEGFDGSQILGHRTREGYNSLMGEAGKKVREKLEALRKEPERTEAILLWGVGNHGGGPSRQDMADIAKLMENEKEWTIVHGIPEDYFEKEDTTKLPVIRRDLNPWAVGCYTSQIRTKQNHRRLEGLLTEAEKMASEAVLAGVMTYPAEELADAEKSLMFSEFHDILPGSAIQSVEEQALGILSHGAEIADRVKRRAYFSLLSREKKAGEGEYPILAYNPHPWPVKGVFTCEFQLRDQNWSEKYAMPVLYQNGQKIPSQVEKEECNMNLDWRKKMAFEAVLPPASMTRISAYIEWLSGKPDQTHLLSGEEFIFRGEGLEAHMSRKTGFLTALRVDGKEYLKGDAGRLKVLKSDKDPWGMNRKSYRETEGYFELLTGEEEKDFTSSGKNLEGLRIIEDGEVRTVVEAVFGYGRSRARLRYSFPKHGTAVELEVKVEWLEKGAFLKLEFPTVLTEGQALSETAFGVQEHEKDGLEKVSQRWNGLFDFEKDMAVTLINDGTYGISFVEGCMESSMVHSAAYAAHPIGDRQLIRDDRALDYIDQGERTFHYIIEAGSAKELRKEISAKALSVQEAPMIVNAFPAGKVEKVEKVTPVVLSGEGVILTSLHRTSDGTAYVVRLAETCGRETEAELHFEGLSKVIRLSLGRYEVKTLRISPEKDSWEESSILE</sequence>
<dbReference type="CDD" id="cd10789">
    <property type="entry name" value="GH38N_AMII_ER_cytosolic"/>
    <property type="match status" value="1"/>
</dbReference>
<gene>
    <name evidence="6" type="ORF">LKD71_10775</name>
</gene>